<evidence type="ECO:0000313" key="3">
    <source>
        <dbReference type="Proteomes" id="UP000297245"/>
    </source>
</evidence>
<evidence type="ECO:0000313" key="2">
    <source>
        <dbReference type="EMBL" id="THU79954.1"/>
    </source>
</evidence>
<organism evidence="2 3">
    <name type="scientific">Dendrothele bispora (strain CBS 962.96)</name>
    <dbReference type="NCBI Taxonomy" id="1314807"/>
    <lineage>
        <taxon>Eukaryota</taxon>
        <taxon>Fungi</taxon>
        <taxon>Dikarya</taxon>
        <taxon>Basidiomycota</taxon>
        <taxon>Agaricomycotina</taxon>
        <taxon>Agaricomycetes</taxon>
        <taxon>Agaricomycetidae</taxon>
        <taxon>Agaricales</taxon>
        <taxon>Agaricales incertae sedis</taxon>
        <taxon>Dendrothele</taxon>
    </lineage>
</organism>
<evidence type="ECO:0000256" key="1">
    <source>
        <dbReference type="SAM" id="MobiDB-lite"/>
    </source>
</evidence>
<feature type="compositionally biased region" description="Acidic residues" evidence="1">
    <location>
        <begin position="73"/>
        <end position="82"/>
    </location>
</feature>
<dbReference type="EMBL" id="ML179956">
    <property type="protein sequence ID" value="THU79954.1"/>
    <property type="molecule type" value="Genomic_DNA"/>
</dbReference>
<dbReference type="AlphaFoldDB" id="A0A4S8KVJ4"/>
<protein>
    <submittedName>
        <fullName evidence="2">Uncharacterized protein</fullName>
    </submittedName>
</protein>
<dbReference type="Proteomes" id="UP000297245">
    <property type="component" value="Unassembled WGS sequence"/>
</dbReference>
<name>A0A4S8KVJ4_DENBC</name>
<feature type="region of interest" description="Disordered" evidence="1">
    <location>
        <begin position="73"/>
        <end position="112"/>
    </location>
</feature>
<reference evidence="2 3" key="1">
    <citation type="journal article" date="2019" name="Nat. Ecol. Evol.">
        <title>Megaphylogeny resolves global patterns of mushroom evolution.</title>
        <authorList>
            <person name="Varga T."/>
            <person name="Krizsan K."/>
            <person name="Foldi C."/>
            <person name="Dima B."/>
            <person name="Sanchez-Garcia M."/>
            <person name="Sanchez-Ramirez S."/>
            <person name="Szollosi G.J."/>
            <person name="Szarkandi J.G."/>
            <person name="Papp V."/>
            <person name="Albert L."/>
            <person name="Andreopoulos W."/>
            <person name="Angelini C."/>
            <person name="Antonin V."/>
            <person name="Barry K.W."/>
            <person name="Bougher N.L."/>
            <person name="Buchanan P."/>
            <person name="Buyck B."/>
            <person name="Bense V."/>
            <person name="Catcheside P."/>
            <person name="Chovatia M."/>
            <person name="Cooper J."/>
            <person name="Damon W."/>
            <person name="Desjardin D."/>
            <person name="Finy P."/>
            <person name="Geml J."/>
            <person name="Haridas S."/>
            <person name="Hughes K."/>
            <person name="Justo A."/>
            <person name="Karasinski D."/>
            <person name="Kautmanova I."/>
            <person name="Kiss B."/>
            <person name="Kocsube S."/>
            <person name="Kotiranta H."/>
            <person name="LaButti K.M."/>
            <person name="Lechner B.E."/>
            <person name="Liimatainen K."/>
            <person name="Lipzen A."/>
            <person name="Lukacs Z."/>
            <person name="Mihaltcheva S."/>
            <person name="Morgado L.N."/>
            <person name="Niskanen T."/>
            <person name="Noordeloos M.E."/>
            <person name="Ohm R.A."/>
            <person name="Ortiz-Santana B."/>
            <person name="Ovrebo C."/>
            <person name="Racz N."/>
            <person name="Riley R."/>
            <person name="Savchenko A."/>
            <person name="Shiryaev A."/>
            <person name="Soop K."/>
            <person name="Spirin V."/>
            <person name="Szebenyi C."/>
            <person name="Tomsovsky M."/>
            <person name="Tulloss R.E."/>
            <person name="Uehling J."/>
            <person name="Grigoriev I.V."/>
            <person name="Vagvolgyi C."/>
            <person name="Papp T."/>
            <person name="Martin F.M."/>
            <person name="Miettinen O."/>
            <person name="Hibbett D.S."/>
            <person name="Nagy L.G."/>
        </authorList>
    </citation>
    <scope>NUCLEOTIDE SEQUENCE [LARGE SCALE GENOMIC DNA]</scope>
    <source>
        <strain evidence="2 3">CBS 962.96</strain>
    </source>
</reference>
<feature type="compositionally biased region" description="Low complexity" evidence="1">
    <location>
        <begin position="92"/>
        <end position="101"/>
    </location>
</feature>
<gene>
    <name evidence="2" type="ORF">K435DRAFT_810288</name>
</gene>
<keyword evidence="3" id="KW-1185">Reference proteome</keyword>
<sequence length="112" mass="12814">MAQIMSLEKMKAIYCVMLRQLNTNVLIHKNMTTRKLRNGKVYIEFDDIQPFKIAKDFTIEPLVDRALQEESIADLEEPEEYQDASLPPAPPSSSKRPLPASDPVEIKVKLQD</sequence>
<accession>A0A4S8KVJ4</accession>
<proteinExistence type="predicted"/>